<dbReference type="RefSeq" id="WP_089757947.1">
    <property type="nucleotide sequence ID" value="NZ_FNGO01000002.1"/>
</dbReference>
<evidence type="ECO:0000259" key="4">
    <source>
        <dbReference type="PROSITE" id="PS50983"/>
    </source>
</evidence>
<reference evidence="5 6" key="1">
    <citation type="submission" date="2016-10" db="EMBL/GenBank/DDBJ databases">
        <authorList>
            <person name="de Groot N.N."/>
        </authorList>
    </citation>
    <scope>NUCLEOTIDE SEQUENCE [LARGE SCALE GENOMIC DNA]</scope>
    <source>
        <strain evidence="5 6">SLAS-1</strain>
    </source>
</reference>
<feature type="transmembrane region" description="Helical" evidence="3">
    <location>
        <begin position="12"/>
        <end position="32"/>
    </location>
</feature>
<dbReference type="NCBIfam" id="NF038402">
    <property type="entry name" value="TroA_like"/>
    <property type="match status" value="1"/>
</dbReference>
<keyword evidence="3" id="KW-0812">Transmembrane</keyword>
<keyword evidence="3" id="KW-0472">Membrane</keyword>
<dbReference type="SUPFAM" id="SSF53807">
    <property type="entry name" value="Helical backbone' metal receptor"/>
    <property type="match status" value="1"/>
</dbReference>
<dbReference type="InterPro" id="IPR054828">
    <property type="entry name" value="Vit_B12_bind_prot"/>
</dbReference>
<feature type="domain" description="Fe/B12 periplasmic-binding" evidence="4">
    <location>
        <begin position="58"/>
        <end position="316"/>
    </location>
</feature>
<dbReference type="PANTHER" id="PTHR30535:SF34">
    <property type="entry name" value="MOLYBDATE-BINDING PROTEIN MOLA"/>
    <property type="match status" value="1"/>
</dbReference>
<name>A0A1G9I1G8_9FIRM</name>
<keyword evidence="2" id="KW-0732">Signal</keyword>
<dbReference type="AlphaFoldDB" id="A0A1G9I1G8"/>
<gene>
    <name evidence="5" type="ORF">SAMN04488692_10290</name>
</gene>
<dbReference type="STRING" id="321763.SAMN04488692_10290"/>
<evidence type="ECO:0000313" key="5">
    <source>
        <dbReference type="EMBL" id="SDL19049.1"/>
    </source>
</evidence>
<comment type="similarity">
    <text evidence="1">Belongs to the bacterial solute-binding protein 8 family.</text>
</comment>
<protein>
    <submittedName>
        <fullName evidence="5">Iron complex transport system substrate-binding protein</fullName>
    </submittedName>
</protein>
<dbReference type="PANTHER" id="PTHR30535">
    <property type="entry name" value="VITAMIN B12-BINDING PROTEIN"/>
    <property type="match status" value="1"/>
</dbReference>
<dbReference type="EMBL" id="FNGO01000002">
    <property type="protein sequence ID" value="SDL19049.1"/>
    <property type="molecule type" value="Genomic_DNA"/>
</dbReference>
<dbReference type="InterPro" id="IPR050902">
    <property type="entry name" value="ABC_Transporter_SBP"/>
</dbReference>
<dbReference type="Proteomes" id="UP000199476">
    <property type="component" value="Unassembled WGS sequence"/>
</dbReference>
<dbReference type="PROSITE" id="PS50983">
    <property type="entry name" value="FE_B12_PBP"/>
    <property type="match status" value="1"/>
</dbReference>
<sequence>MISGVFSADRRVFCTAVVLAIIAVLLPGFLGFSAEAFEPQEITDDLGEVIELTEAPERIVSLAPSLTEMLYGIGLGDKVVGVTEVCDHPEKMLAEVREGKVDTIGTTVDPNIEKIVELQPDLIMAAGINPVEDIIRLRELDLVVAGFDPADLESTFSVIERTGKMTGYRETTGEVKNEMQDKLSKIEELVAGREKTPGVFYEIWSEPLQTAGADTFIDDMIERAGGRNVGAEAGSGWPQFNLEKLLLADPEVYISTPHSGENNVSAEGIKNREHFSALTAVQEDRVHMADQDRLSRPGPRVIDGLKELVGAVHPQLTDELEDI</sequence>
<keyword evidence="6" id="KW-1185">Reference proteome</keyword>
<organism evidence="5 6">
    <name type="scientific">Halarsenatibacter silvermanii</name>
    <dbReference type="NCBI Taxonomy" id="321763"/>
    <lineage>
        <taxon>Bacteria</taxon>
        <taxon>Bacillati</taxon>
        <taxon>Bacillota</taxon>
        <taxon>Clostridia</taxon>
        <taxon>Halanaerobiales</taxon>
        <taxon>Halarsenatibacteraceae</taxon>
        <taxon>Halarsenatibacter</taxon>
    </lineage>
</organism>
<accession>A0A1G9I1G8</accession>
<evidence type="ECO:0000256" key="3">
    <source>
        <dbReference type="SAM" id="Phobius"/>
    </source>
</evidence>
<dbReference type="GO" id="GO:0071281">
    <property type="term" value="P:cellular response to iron ion"/>
    <property type="evidence" value="ECO:0007669"/>
    <property type="project" value="TreeGrafter"/>
</dbReference>
<dbReference type="InterPro" id="IPR002491">
    <property type="entry name" value="ABC_transptr_periplasmic_BD"/>
</dbReference>
<evidence type="ECO:0000256" key="1">
    <source>
        <dbReference type="ARBA" id="ARBA00008814"/>
    </source>
</evidence>
<dbReference type="Gene3D" id="3.40.50.1980">
    <property type="entry name" value="Nitrogenase molybdenum iron protein domain"/>
    <property type="match status" value="2"/>
</dbReference>
<evidence type="ECO:0000313" key="6">
    <source>
        <dbReference type="Proteomes" id="UP000199476"/>
    </source>
</evidence>
<keyword evidence="3" id="KW-1133">Transmembrane helix</keyword>
<proteinExistence type="inferred from homology"/>
<dbReference type="Pfam" id="PF01497">
    <property type="entry name" value="Peripla_BP_2"/>
    <property type="match status" value="1"/>
</dbReference>
<evidence type="ECO:0000256" key="2">
    <source>
        <dbReference type="ARBA" id="ARBA00022729"/>
    </source>
</evidence>